<dbReference type="CDD" id="cd08369">
    <property type="entry name" value="FMT_core"/>
    <property type="match status" value="1"/>
</dbReference>
<gene>
    <name evidence="3" type="ORF">KQ910_09500</name>
</gene>
<keyword evidence="1" id="KW-1133">Transmembrane helix</keyword>
<evidence type="ECO:0000313" key="4">
    <source>
        <dbReference type="Proteomes" id="UP000727907"/>
    </source>
</evidence>
<evidence type="ECO:0000259" key="2">
    <source>
        <dbReference type="Pfam" id="PF00551"/>
    </source>
</evidence>
<dbReference type="RefSeq" id="WP_216958775.1">
    <property type="nucleotide sequence ID" value="NZ_JAHOPB010000001.1"/>
</dbReference>
<protein>
    <recommendedName>
        <fullName evidence="2">Formyl transferase N-terminal domain-containing protein</fullName>
    </recommendedName>
</protein>
<accession>A0ABS6IHD7</accession>
<evidence type="ECO:0000313" key="3">
    <source>
        <dbReference type="EMBL" id="MBU8873999.1"/>
    </source>
</evidence>
<comment type="caution">
    <text evidence="3">The sequence shown here is derived from an EMBL/GenBank/DDBJ whole genome shotgun (WGS) entry which is preliminary data.</text>
</comment>
<evidence type="ECO:0000256" key="1">
    <source>
        <dbReference type="SAM" id="Phobius"/>
    </source>
</evidence>
<dbReference type="Pfam" id="PF00551">
    <property type="entry name" value="Formyl_trans_N"/>
    <property type="match status" value="1"/>
</dbReference>
<feature type="domain" description="Formyl transferase N-terminal" evidence="2">
    <location>
        <begin position="117"/>
        <end position="237"/>
    </location>
</feature>
<dbReference type="PANTHER" id="PTHR11138">
    <property type="entry name" value="METHIONYL-TRNA FORMYLTRANSFERASE"/>
    <property type="match status" value="1"/>
</dbReference>
<feature type="transmembrane region" description="Helical" evidence="1">
    <location>
        <begin position="72"/>
        <end position="91"/>
    </location>
</feature>
<keyword evidence="1" id="KW-0472">Membrane</keyword>
<proteinExistence type="predicted"/>
<sequence length="297" mass="32404">MPSATENRPKTRTIVFCHIDSLCCLPALNAVFAEFGNDIGLVLSSRRFGSSHGTFWEQTTAGFRRYGIPLNLWLGFDLISVPIVAFFARWLSRITGRPPALATLPELARHYGARFVETSDVNSAETLAAIQACAPDFIVVMNFDQILQPSLIALPKVAALNVHPSLLPKLRGPCPVLWARARQERISGATVHAIEDRTIDAGRIIAQVEVPIDGATSVGELTTQFFSAGARALPAVLARLSADRSAGQPQRLSDGQYLGYPTALQMKDFRRAGLRLCRLRHAAHLVSAALGVTRWKP</sequence>
<keyword evidence="1" id="KW-0812">Transmembrane</keyword>
<dbReference type="InterPro" id="IPR002376">
    <property type="entry name" value="Formyl_transf_N"/>
</dbReference>
<dbReference type="EMBL" id="JAHOPB010000001">
    <property type="protein sequence ID" value="MBU8873999.1"/>
    <property type="molecule type" value="Genomic_DNA"/>
</dbReference>
<dbReference type="Proteomes" id="UP000727907">
    <property type="component" value="Unassembled WGS sequence"/>
</dbReference>
<name>A0ABS6IHD7_9HYPH</name>
<keyword evidence="4" id="KW-1185">Reference proteome</keyword>
<dbReference type="PANTHER" id="PTHR11138:SF5">
    <property type="entry name" value="METHIONYL-TRNA FORMYLTRANSFERASE, MITOCHONDRIAL"/>
    <property type="match status" value="1"/>
</dbReference>
<reference evidence="3 4" key="1">
    <citation type="submission" date="2021-06" db="EMBL/GenBank/DDBJ databases">
        <authorList>
            <person name="Lee D.H."/>
        </authorList>
    </citation>
    <scope>NUCLEOTIDE SEQUENCE [LARGE SCALE GENOMIC DNA]</scope>
    <source>
        <strain evidence="3 4">MMS21-HV4-11</strain>
    </source>
</reference>
<organism evidence="3 4">
    <name type="scientific">Reyranella humidisoli</name>
    <dbReference type="NCBI Taxonomy" id="2849149"/>
    <lineage>
        <taxon>Bacteria</taxon>
        <taxon>Pseudomonadati</taxon>
        <taxon>Pseudomonadota</taxon>
        <taxon>Alphaproteobacteria</taxon>
        <taxon>Hyphomicrobiales</taxon>
        <taxon>Reyranellaceae</taxon>
        <taxon>Reyranella</taxon>
    </lineage>
</organism>